<dbReference type="InterPro" id="IPR003347">
    <property type="entry name" value="JmjC_dom"/>
</dbReference>
<dbReference type="Pfam" id="PF02373">
    <property type="entry name" value="JmjC"/>
    <property type="match status" value="1"/>
</dbReference>
<dbReference type="SUPFAM" id="SSF51197">
    <property type="entry name" value="Clavaminate synthase-like"/>
    <property type="match status" value="1"/>
</dbReference>
<dbReference type="PROSITE" id="PS51184">
    <property type="entry name" value="JMJC"/>
    <property type="match status" value="1"/>
</dbReference>
<evidence type="ECO:0000256" key="2">
    <source>
        <dbReference type="ARBA" id="ARBA00022723"/>
    </source>
</evidence>
<keyword evidence="6" id="KW-1185">Reference proteome</keyword>
<evidence type="ECO:0000256" key="1">
    <source>
        <dbReference type="ARBA" id="ARBA00004123"/>
    </source>
</evidence>
<dbReference type="Gene3D" id="2.60.120.650">
    <property type="entry name" value="Cupin"/>
    <property type="match status" value="1"/>
</dbReference>
<dbReference type="GO" id="GO:0031490">
    <property type="term" value="F:chromatin DNA binding"/>
    <property type="evidence" value="ECO:0007669"/>
    <property type="project" value="TreeGrafter"/>
</dbReference>
<gene>
    <name evidence="5" type="ORF">BD410DRAFT_810640</name>
</gene>
<dbReference type="GO" id="GO:0000785">
    <property type="term" value="C:chromatin"/>
    <property type="evidence" value="ECO:0007669"/>
    <property type="project" value="TreeGrafter"/>
</dbReference>
<keyword evidence="3" id="KW-0539">Nucleus</keyword>
<dbReference type="GO" id="GO:0003712">
    <property type="term" value="F:transcription coregulator activity"/>
    <property type="evidence" value="ECO:0007669"/>
    <property type="project" value="TreeGrafter"/>
</dbReference>
<accession>A0A4Y7PDI7</accession>
<dbReference type="GO" id="GO:0032454">
    <property type="term" value="F:histone H3K9 demethylase activity"/>
    <property type="evidence" value="ECO:0007669"/>
    <property type="project" value="InterPro"/>
</dbReference>
<evidence type="ECO:0000313" key="6">
    <source>
        <dbReference type="Proteomes" id="UP000294933"/>
    </source>
</evidence>
<reference evidence="5 6" key="1">
    <citation type="submission" date="2018-06" db="EMBL/GenBank/DDBJ databases">
        <title>A transcriptomic atlas of mushroom development highlights an independent origin of complex multicellularity.</title>
        <authorList>
            <consortium name="DOE Joint Genome Institute"/>
            <person name="Krizsan K."/>
            <person name="Almasi E."/>
            <person name="Merenyi Z."/>
            <person name="Sahu N."/>
            <person name="Viragh M."/>
            <person name="Koszo T."/>
            <person name="Mondo S."/>
            <person name="Kiss B."/>
            <person name="Balint B."/>
            <person name="Kues U."/>
            <person name="Barry K."/>
            <person name="Hegedus J.C."/>
            <person name="Henrissat B."/>
            <person name="Johnson J."/>
            <person name="Lipzen A."/>
            <person name="Ohm R."/>
            <person name="Nagy I."/>
            <person name="Pangilinan J."/>
            <person name="Yan J."/>
            <person name="Xiong Y."/>
            <person name="Grigoriev I.V."/>
            <person name="Hibbett D.S."/>
            <person name="Nagy L.G."/>
        </authorList>
    </citation>
    <scope>NUCLEOTIDE SEQUENCE [LARGE SCALE GENOMIC DNA]</scope>
    <source>
        <strain evidence="5 6">SZMC22713</strain>
    </source>
</reference>
<comment type="subcellular location">
    <subcellularLocation>
        <location evidence="1">Nucleus</location>
    </subcellularLocation>
</comment>
<evidence type="ECO:0000259" key="4">
    <source>
        <dbReference type="PROSITE" id="PS51184"/>
    </source>
</evidence>
<sequence length="466" mass="52249">RRYLERVESRYSKGWKPTGTFRSSDGIPILLLQNEGDFDKDAEFKRAIIPLLFTVLQREWHHIKQPGCVVQGLDVLHSRSCGEVLLLCRGCGRLTLHFSCLPFRDFVPASKFSPERLEWHLNAVGIMSKELASAQINFHEEVTDFTESCNTGRPCHIEGLGRVEAIGPDHFIQNYAGQKCNIVDCDTGEKFQDCVESFFTRFQTYGVGSQKLTEWPHSDEVLPSHRQLLDAFEQIWPFGSYTSNRGSRNLASNFPLNYSSPDLGPKIYAATKSGKYGATRLHIDAADTVNVMMYAAEMPPSTSCAIWHIFQPHDTGRLGQYLREAHPASHGNSAPFLSPLAGLKAPILCDQYFLTPSDITSLALRGIHPTVIRQKVGDAVFVPCGSPYQVENCSACMGFSVNFISPTGMKAGLDLCDDYRMLNTTPILGKYQKWVEDIVKFEYLLWFAWMRIVHSERAHLAGGVVA</sequence>
<dbReference type="EMBL" id="ML170708">
    <property type="protein sequence ID" value="TDL13337.1"/>
    <property type="molecule type" value="Genomic_DNA"/>
</dbReference>
<proteinExistence type="predicted"/>
<evidence type="ECO:0000313" key="5">
    <source>
        <dbReference type="EMBL" id="TDL13337.1"/>
    </source>
</evidence>
<protein>
    <recommendedName>
        <fullName evidence="4">JmjC domain-containing protein</fullName>
    </recommendedName>
</protein>
<dbReference type="InterPro" id="IPR045109">
    <property type="entry name" value="LSDs-like"/>
</dbReference>
<dbReference type="Proteomes" id="UP000294933">
    <property type="component" value="Unassembled WGS sequence"/>
</dbReference>
<keyword evidence="2" id="KW-0479">Metal-binding</keyword>
<dbReference type="GO" id="GO:0006357">
    <property type="term" value="P:regulation of transcription by RNA polymerase II"/>
    <property type="evidence" value="ECO:0007669"/>
    <property type="project" value="TreeGrafter"/>
</dbReference>
<organism evidence="5 6">
    <name type="scientific">Rickenella mellea</name>
    <dbReference type="NCBI Taxonomy" id="50990"/>
    <lineage>
        <taxon>Eukaryota</taxon>
        <taxon>Fungi</taxon>
        <taxon>Dikarya</taxon>
        <taxon>Basidiomycota</taxon>
        <taxon>Agaricomycotina</taxon>
        <taxon>Agaricomycetes</taxon>
        <taxon>Hymenochaetales</taxon>
        <taxon>Rickenellaceae</taxon>
        <taxon>Rickenella</taxon>
    </lineage>
</organism>
<feature type="non-terminal residue" evidence="5">
    <location>
        <position position="1"/>
    </location>
</feature>
<dbReference type="SMART" id="SM00558">
    <property type="entry name" value="JmjC"/>
    <property type="match status" value="1"/>
</dbReference>
<dbReference type="OrthoDB" id="1667110at2759"/>
<name>A0A4Y7PDI7_9AGAM</name>
<dbReference type="STRING" id="50990.A0A4Y7PDI7"/>
<dbReference type="GO" id="GO:0000118">
    <property type="term" value="C:histone deacetylase complex"/>
    <property type="evidence" value="ECO:0007669"/>
    <property type="project" value="TreeGrafter"/>
</dbReference>
<dbReference type="PANTHER" id="PTHR12549">
    <property type="entry name" value="JMJC DOMAIN-CONTAINING HISTONE DEMETHYLATION PROTEIN"/>
    <property type="match status" value="1"/>
</dbReference>
<dbReference type="PANTHER" id="PTHR12549:SF38">
    <property type="entry name" value="JMJC DOMAIN-CONTAINING HISTONE DEMETHYLASE 2, ISOFORM A"/>
    <property type="match status" value="1"/>
</dbReference>
<dbReference type="GO" id="GO:0046872">
    <property type="term" value="F:metal ion binding"/>
    <property type="evidence" value="ECO:0007669"/>
    <property type="project" value="UniProtKB-KW"/>
</dbReference>
<evidence type="ECO:0000256" key="3">
    <source>
        <dbReference type="ARBA" id="ARBA00023242"/>
    </source>
</evidence>
<feature type="domain" description="JmjC" evidence="4">
    <location>
        <begin position="224"/>
        <end position="420"/>
    </location>
</feature>
<dbReference type="VEuPathDB" id="FungiDB:BD410DRAFT_810640"/>
<dbReference type="AlphaFoldDB" id="A0A4Y7PDI7"/>